<dbReference type="Gene3D" id="3.40.50.2000">
    <property type="entry name" value="Glycogen Phosphorylase B"/>
    <property type="match status" value="1"/>
</dbReference>
<dbReference type="CDD" id="cd03801">
    <property type="entry name" value="GT4_PimA-like"/>
    <property type="match status" value="1"/>
</dbReference>
<name>A0A0F9B9U5_9ZZZZ</name>
<dbReference type="AlphaFoldDB" id="A0A0F9B9U5"/>
<dbReference type="EMBL" id="LAZR01038772">
    <property type="protein sequence ID" value="KKL18694.1"/>
    <property type="molecule type" value="Genomic_DNA"/>
</dbReference>
<dbReference type="InterPro" id="IPR029044">
    <property type="entry name" value="Nucleotide-diphossugar_trans"/>
</dbReference>
<reference evidence="3" key="1">
    <citation type="journal article" date="2015" name="Nature">
        <title>Complex archaea that bridge the gap between prokaryotes and eukaryotes.</title>
        <authorList>
            <person name="Spang A."/>
            <person name="Saw J.H."/>
            <person name="Jorgensen S.L."/>
            <person name="Zaremba-Niedzwiedzka K."/>
            <person name="Martijn J."/>
            <person name="Lind A.E."/>
            <person name="van Eijk R."/>
            <person name="Schleper C."/>
            <person name="Guy L."/>
            <person name="Ettema T.J."/>
        </authorList>
    </citation>
    <scope>NUCLEOTIDE SEQUENCE</scope>
</reference>
<dbReference type="PANTHER" id="PTHR22916:SF64">
    <property type="entry name" value="TRANSFERASE, PUTATIVE-RELATED"/>
    <property type="match status" value="1"/>
</dbReference>
<dbReference type="PANTHER" id="PTHR22916">
    <property type="entry name" value="GLYCOSYLTRANSFERASE"/>
    <property type="match status" value="1"/>
</dbReference>
<dbReference type="Pfam" id="PF00535">
    <property type="entry name" value="Glycos_transf_2"/>
    <property type="match status" value="1"/>
</dbReference>
<dbReference type="CDD" id="cd00761">
    <property type="entry name" value="Glyco_tranf_GTA_type"/>
    <property type="match status" value="1"/>
</dbReference>
<evidence type="ECO:0000259" key="2">
    <source>
        <dbReference type="Pfam" id="PF00535"/>
    </source>
</evidence>
<dbReference type="InterPro" id="IPR001296">
    <property type="entry name" value="Glyco_trans_1"/>
</dbReference>
<feature type="non-terminal residue" evidence="3">
    <location>
        <position position="490"/>
    </location>
</feature>
<dbReference type="GO" id="GO:0016757">
    <property type="term" value="F:glycosyltransferase activity"/>
    <property type="evidence" value="ECO:0007669"/>
    <property type="project" value="InterPro"/>
</dbReference>
<gene>
    <name evidence="3" type="ORF">LCGC14_2472960</name>
</gene>
<sequence length="490" mass="55423">MKVAMLPHLSHFRSGQSGIKRVIEAWFKYMPSMGVEFNEPNTGGWDLRVAHAGVTDGECDVAILHGMYWTGSYQGQQWEWHSNRRIVNSIRQAKEITVPSSWVAETFQRDMRLSPHVIGHGIDWEDWQHDKESQNFVLWNKNRAFDVCDPLPVTELAKRFENIKFITTFARATPPNNVSVIGLQTHDDMKELIQTAGIYLSSTKETFGIGTLEAMASGIPVLGFNHGGNKDLVQHGVNGYLAEPGNFDDLADGLVYCMKNWRVLGANGRELARAWTWEESCAKTVAVFEKALQPDPPTVSIIVPSFNYADKVGRAIESAINQTYRQLVEIICVDDGSDDQRRTRDLVKEYTIRDGRVRYQRQDNQGVAAARNFGIGQLDTKYVLCLDSDDWIEPRFIESCITELEKDHTIGIAYTALKWHDHETGKSELSTWPGAYQSGKQFDHQARQNQIPTACVFRRDAWERVGGYRSRYCPDGAGSEDAALWAQILS</sequence>
<dbReference type="InterPro" id="IPR001173">
    <property type="entry name" value="Glyco_trans_2-like"/>
</dbReference>
<dbReference type="Gene3D" id="3.90.550.10">
    <property type="entry name" value="Spore Coat Polysaccharide Biosynthesis Protein SpsA, Chain A"/>
    <property type="match status" value="1"/>
</dbReference>
<feature type="domain" description="Glycosyltransferase 2-like" evidence="2">
    <location>
        <begin position="300"/>
        <end position="464"/>
    </location>
</feature>
<dbReference type="Pfam" id="PF00534">
    <property type="entry name" value="Glycos_transf_1"/>
    <property type="match status" value="1"/>
</dbReference>
<protein>
    <recommendedName>
        <fullName evidence="4">Glycosyltransferase 2-like domain-containing protein</fullName>
    </recommendedName>
</protein>
<evidence type="ECO:0008006" key="4">
    <source>
        <dbReference type="Google" id="ProtNLM"/>
    </source>
</evidence>
<accession>A0A0F9B9U5</accession>
<comment type="caution">
    <text evidence="3">The sequence shown here is derived from an EMBL/GenBank/DDBJ whole genome shotgun (WGS) entry which is preliminary data.</text>
</comment>
<feature type="domain" description="Glycosyl transferase family 1" evidence="1">
    <location>
        <begin position="175"/>
        <end position="261"/>
    </location>
</feature>
<dbReference type="SUPFAM" id="SSF53756">
    <property type="entry name" value="UDP-Glycosyltransferase/glycogen phosphorylase"/>
    <property type="match status" value="1"/>
</dbReference>
<organism evidence="3">
    <name type="scientific">marine sediment metagenome</name>
    <dbReference type="NCBI Taxonomy" id="412755"/>
    <lineage>
        <taxon>unclassified sequences</taxon>
        <taxon>metagenomes</taxon>
        <taxon>ecological metagenomes</taxon>
    </lineage>
</organism>
<proteinExistence type="predicted"/>
<evidence type="ECO:0000313" key="3">
    <source>
        <dbReference type="EMBL" id="KKL18694.1"/>
    </source>
</evidence>
<evidence type="ECO:0000259" key="1">
    <source>
        <dbReference type="Pfam" id="PF00534"/>
    </source>
</evidence>
<dbReference type="SUPFAM" id="SSF53448">
    <property type="entry name" value="Nucleotide-diphospho-sugar transferases"/>
    <property type="match status" value="1"/>
</dbReference>